<dbReference type="InterPro" id="IPR013763">
    <property type="entry name" value="Cyclin-like_dom"/>
</dbReference>
<feature type="domain" description="Cyclin-like" evidence="10">
    <location>
        <begin position="46"/>
        <end position="144"/>
    </location>
</feature>
<dbReference type="GO" id="GO:0032991">
    <property type="term" value="C:protein-containing complex"/>
    <property type="evidence" value="ECO:0007669"/>
    <property type="project" value="UniProtKB-ARBA"/>
</dbReference>
<dbReference type="Proteomes" id="UP000683360">
    <property type="component" value="Unassembled WGS sequence"/>
</dbReference>
<dbReference type="InterPro" id="IPR043198">
    <property type="entry name" value="Cyclin/Ssn8"/>
</dbReference>
<protein>
    <recommendedName>
        <fullName evidence="3">Cyclin-C</fullName>
    </recommendedName>
</protein>
<evidence type="ECO:0000256" key="2">
    <source>
        <dbReference type="ARBA" id="ARBA00008638"/>
    </source>
</evidence>
<accession>A0A8S3QFT0</accession>
<dbReference type="Pfam" id="PF00134">
    <property type="entry name" value="Cyclin_N"/>
    <property type="match status" value="1"/>
</dbReference>
<comment type="subcellular location">
    <subcellularLocation>
        <location evidence="1">Nucleus</location>
    </subcellularLocation>
</comment>
<evidence type="ECO:0000256" key="9">
    <source>
        <dbReference type="RuleBase" id="RU000383"/>
    </source>
</evidence>
<keyword evidence="6 9" id="KW-0195">Cyclin</keyword>
<evidence type="ECO:0000256" key="8">
    <source>
        <dbReference type="ARBA" id="ARBA00023242"/>
    </source>
</evidence>
<evidence type="ECO:0000313" key="12">
    <source>
        <dbReference type="Proteomes" id="UP000683360"/>
    </source>
</evidence>
<evidence type="ECO:0000256" key="3">
    <source>
        <dbReference type="ARBA" id="ARBA00019492"/>
    </source>
</evidence>
<dbReference type="InterPro" id="IPR036915">
    <property type="entry name" value="Cyclin-like_sf"/>
</dbReference>
<evidence type="ECO:0000256" key="1">
    <source>
        <dbReference type="ARBA" id="ARBA00004123"/>
    </source>
</evidence>
<dbReference type="Gene3D" id="1.10.472.10">
    <property type="entry name" value="Cyclin-like"/>
    <property type="match status" value="1"/>
</dbReference>
<proteinExistence type="inferred from homology"/>
<dbReference type="CDD" id="cd20513">
    <property type="entry name" value="CYCLIN_CCNC_rpt1"/>
    <property type="match status" value="1"/>
</dbReference>
<gene>
    <name evidence="11" type="ORF">MEDL_8332</name>
</gene>
<dbReference type="GO" id="GO:0005634">
    <property type="term" value="C:nucleus"/>
    <property type="evidence" value="ECO:0007669"/>
    <property type="project" value="UniProtKB-SubCell"/>
</dbReference>
<comment type="caution">
    <text evidence="11">The sequence shown here is derived from an EMBL/GenBank/DDBJ whole genome shotgun (WGS) entry which is preliminary data.</text>
</comment>
<evidence type="ECO:0000259" key="10">
    <source>
        <dbReference type="SMART" id="SM00385"/>
    </source>
</evidence>
<dbReference type="SMART" id="SM00385">
    <property type="entry name" value="CYCLIN"/>
    <property type="match status" value="1"/>
</dbReference>
<dbReference type="FunFam" id="1.10.472.10:FF:000015">
    <property type="entry name" value="Putative cyclin-c"/>
    <property type="match status" value="1"/>
</dbReference>
<keyword evidence="7" id="KW-0804">Transcription</keyword>
<evidence type="ECO:0000256" key="5">
    <source>
        <dbReference type="ARBA" id="ARBA00023015"/>
    </source>
</evidence>
<sequence>MAGNFWQSSHFQQWVLDPPELFKNRQADLNVLTEDGYQKIMIFFANFIQSLGEQLKLRQQVIATATIYFKRFYSRNSLKCIDPWLMAPTCVFLASKVEEFGVISNTRLISTCQAVVKNKFSHAHPLEYPYRINLVLECEFYLLEMMNKNNSDPQTDIHLCKPDETQEIKTILSCKSPTEDPKNMLLL</sequence>
<dbReference type="SUPFAM" id="SSF47954">
    <property type="entry name" value="Cyclin-like"/>
    <property type="match status" value="1"/>
</dbReference>
<keyword evidence="4" id="KW-0678">Repressor</keyword>
<evidence type="ECO:0000256" key="6">
    <source>
        <dbReference type="ARBA" id="ARBA00023127"/>
    </source>
</evidence>
<dbReference type="AlphaFoldDB" id="A0A8S3QFT0"/>
<dbReference type="InterPro" id="IPR006671">
    <property type="entry name" value="Cyclin_N"/>
</dbReference>
<dbReference type="OrthoDB" id="10266018at2759"/>
<dbReference type="GO" id="GO:0006357">
    <property type="term" value="P:regulation of transcription by RNA polymerase II"/>
    <property type="evidence" value="ECO:0007669"/>
    <property type="project" value="InterPro"/>
</dbReference>
<reference evidence="11" key="1">
    <citation type="submission" date="2021-03" db="EMBL/GenBank/DDBJ databases">
        <authorList>
            <person name="Bekaert M."/>
        </authorList>
    </citation>
    <scope>NUCLEOTIDE SEQUENCE</scope>
</reference>
<keyword evidence="12" id="KW-1185">Reference proteome</keyword>
<dbReference type="PANTHER" id="PTHR10026">
    <property type="entry name" value="CYCLIN"/>
    <property type="match status" value="1"/>
</dbReference>
<name>A0A8S3QFT0_MYTED</name>
<organism evidence="11 12">
    <name type="scientific">Mytilus edulis</name>
    <name type="common">Blue mussel</name>
    <dbReference type="NCBI Taxonomy" id="6550"/>
    <lineage>
        <taxon>Eukaryota</taxon>
        <taxon>Metazoa</taxon>
        <taxon>Spiralia</taxon>
        <taxon>Lophotrochozoa</taxon>
        <taxon>Mollusca</taxon>
        <taxon>Bivalvia</taxon>
        <taxon>Autobranchia</taxon>
        <taxon>Pteriomorphia</taxon>
        <taxon>Mytilida</taxon>
        <taxon>Mytiloidea</taxon>
        <taxon>Mytilidae</taxon>
        <taxon>Mytilinae</taxon>
        <taxon>Mytilus</taxon>
    </lineage>
</organism>
<dbReference type="EMBL" id="CAJPWZ010000459">
    <property type="protein sequence ID" value="CAG2193412.1"/>
    <property type="molecule type" value="Genomic_DNA"/>
</dbReference>
<evidence type="ECO:0000313" key="11">
    <source>
        <dbReference type="EMBL" id="CAG2193412.1"/>
    </source>
</evidence>
<comment type="similarity">
    <text evidence="2">Belongs to the cyclin family. Cyclin C subfamily.</text>
</comment>
<dbReference type="GO" id="GO:0016538">
    <property type="term" value="F:cyclin-dependent protein serine/threonine kinase regulator activity"/>
    <property type="evidence" value="ECO:0007669"/>
    <property type="project" value="InterPro"/>
</dbReference>
<keyword evidence="8" id="KW-0539">Nucleus</keyword>
<keyword evidence="5" id="KW-0805">Transcription regulation</keyword>
<evidence type="ECO:0000256" key="4">
    <source>
        <dbReference type="ARBA" id="ARBA00022491"/>
    </source>
</evidence>
<evidence type="ECO:0000256" key="7">
    <source>
        <dbReference type="ARBA" id="ARBA00023163"/>
    </source>
</evidence>